<evidence type="ECO:0000313" key="3">
    <source>
        <dbReference type="Proteomes" id="UP000887013"/>
    </source>
</evidence>
<accession>A0A8X6QUK5</accession>
<protein>
    <submittedName>
        <fullName evidence="2">Uncharacterized protein</fullName>
    </submittedName>
</protein>
<reference evidence="2" key="1">
    <citation type="submission" date="2020-08" db="EMBL/GenBank/DDBJ databases">
        <title>Multicomponent nature underlies the extraordinary mechanical properties of spider dragline silk.</title>
        <authorList>
            <person name="Kono N."/>
            <person name="Nakamura H."/>
            <person name="Mori M."/>
            <person name="Yoshida Y."/>
            <person name="Ohtoshi R."/>
            <person name="Malay A.D."/>
            <person name="Moran D.A.P."/>
            <person name="Tomita M."/>
            <person name="Numata K."/>
            <person name="Arakawa K."/>
        </authorList>
    </citation>
    <scope>NUCLEOTIDE SEQUENCE</scope>
</reference>
<sequence length="114" mass="13306">MAEAYYVIVRFLLFKGIKAIEAMKKFTDTYWYVQKQNKCHYVLKCLKVEIGSERCLPKLIFLKNKIVVFLRQCGLKSSSNNFRNYHEDLLSMVYSSGSPSSPRKNEHAWNLGTT</sequence>
<keyword evidence="3" id="KW-1185">Reference proteome</keyword>
<proteinExistence type="predicted"/>
<dbReference type="EMBL" id="BMAW01132823">
    <property type="protein sequence ID" value="GFU45044.1"/>
    <property type="molecule type" value="Genomic_DNA"/>
</dbReference>
<evidence type="ECO:0000313" key="2">
    <source>
        <dbReference type="EMBL" id="GFU45044.1"/>
    </source>
</evidence>
<organism evidence="2 3">
    <name type="scientific">Nephila pilipes</name>
    <name type="common">Giant wood spider</name>
    <name type="synonym">Nephila maculata</name>
    <dbReference type="NCBI Taxonomy" id="299642"/>
    <lineage>
        <taxon>Eukaryota</taxon>
        <taxon>Metazoa</taxon>
        <taxon>Ecdysozoa</taxon>
        <taxon>Arthropoda</taxon>
        <taxon>Chelicerata</taxon>
        <taxon>Arachnida</taxon>
        <taxon>Araneae</taxon>
        <taxon>Araneomorphae</taxon>
        <taxon>Entelegynae</taxon>
        <taxon>Araneoidea</taxon>
        <taxon>Nephilidae</taxon>
        <taxon>Nephila</taxon>
    </lineage>
</organism>
<dbReference type="AlphaFoldDB" id="A0A8X6QUK5"/>
<feature type="region of interest" description="Disordered" evidence="1">
    <location>
        <begin position="95"/>
        <end position="114"/>
    </location>
</feature>
<evidence type="ECO:0000256" key="1">
    <source>
        <dbReference type="SAM" id="MobiDB-lite"/>
    </source>
</evidence>
<comment type="caution">
    <text evidence="2">The sequence shown here is derived from an EMBL/GenBank/DDBJ whole genome shotgun (WGS) entry which is preliminary data.</text>
</comment>
<name>A0A8X6QUK5_NEPPI</name>
<dbReference type="Proteomes" id="UP000887013">
    <property type="component" value="Unassembled WGS sequence"/>
</dbReference>
<gene>
    <name evidence="2" type="ORF">NPIL_312671</name>
</gene>